<sequence>MSNQSMDAATPTFNEFPPTPYEEWRKAIDKILKGAPFEKRLITKTYEDIDLQPMYRQEDIEGLPHLNGLPGFTPYLRGATPMGYAASSWDVAQEMPYSTPAAFNAALKADLERGQNAVNIVLDRPTLAGVDADQAEADDVGKGGLSISSVADLAAALDGVDLEKTPIYIQASTSALTFTALLAALVKQQGKSLDKVRGAIGMDPLGQLARDGRLPRDLDGIYEVMAQLAAWAKSNAPQLRTITVQGHPYHNGGATTTQELAFALATAVDYLRALQARGLSIDDAAPRFRFALSIGSNFFMEIARLRAARVLWAKIIQAFGGNEESQKMRLHARTSAWNQTVYDPHVNLLRATTEAFSGAVGGCDSLHISPFDELLRVPDEFARRVARNTHTVLREESHVTKTVDPAGGSWYVENLTDAVARKTWGIFQEIEKQGGMAKALEAGWPQNQVADTASKRAANIAKRKDIFVGTNMYPNMKETRIEPAPVDAWAVQNERKEALKAVRAKASGNKQAALDTLAKGGANTVESAISAAAAGATLGEIAQAARTNAKPGPTINSIRAERGAQAFERLRQVTESFAARTGQPPQVFLATMGPLTQHKGRADFTTAFLGVGGFETIYPSGFDTPDAAAQAALASNAKAVVICSTDATYPDIVPMLAQTLKKANPDVTVLLAGYPAEHVEAFKAAGVDDFIHLAANCQSLLTTLQKKMGVAQ</sequence>
<dbReference type="Pfam" id="PF01642">
    <property type="entry name" value="MM_CoA_mutase"/>
    <property type="match status" value="1"/>
</dbReference>
<gene>
    <name evidence="7" type="ORF">BN873_980129</name>
</gene>
<dbReference type="InterPro" id="IPR006098">
    <property type="entry name" value="MMCoA_mutase_a_cat"/>
</dbReference>
<dbReference type="PANTHER" id="PTHR48101:SF4">
    <property type="entry name" value="METHYLMALONYL-COA MUTASE, MITOCHONDRIAL"/>
    <property type="match status" value="1"/>
</dbReference>
<organism evidence="7 8">
    <name type="scientific">Candidatus Competibacter denitrificans Run_A_D11</name>
    <dbReference type="NCBI Taxonomy" id="1400863"/>
    <lineage>
        <taxon>Bacteria</taxon>
        <taxon>Pseudomonadati</taxon>
        <taxon>Pseudomonadota</taxon>
        <taxon>Gammaproteobacteria</taxon>
        <taxon>Candidatus Competibacteraceae</taxon>
        <taxon>Candidatus Competibacter</taxon>
    </lineage>
</organism>
<dbReference type="GO" id="GO:0019678">
    <property type="term" value="P:propionate metabolic process, methylmalonyl pathway"/>
    <property type="evidence" value="ECO:0007669"/>
    <property type="project" value="TreeGrafter"/>
</dbReference>
<evidence type="ECO:0000313" key="7">
    <source>
        <dbReference type="EMBL" id="CDI04528.1"/>
    </source>
</evidence>
<evidence type="ECO:0000313" key="8">
    <source>
        <dbReference type="Proteomes" id="UP000035760"/>
    </source>
</evidence>
<dbReference type="STRING" id="1400863.BN873_980129"/>
<comment type="similarity">
    <text evidence="2">Belongs to the methylmalonyl-CoA mutase family.</text>
</comment>
<dbReference type="InterPro" id="IPR016176">
    <property type="entry name" value="Cbl-dep_enz_cat"/>
</dbReference>
<dbReference type="Proteomes" id="UP000035760">
    <property type="component" value="Unassembled WGS sequence"/>
</dbReference>
<dbReference type="PANTHER" id="PTHR48101">
    <property type="entry name" value="METHYLMALONYL-COA MUTASE, MITOCHONDRIAL-RELATED"/>
    <property type="match status" value="1"/>
</dbReference>
<dbReference type="AlphaFoldDB" id="W6MEF6"/>
<evidence type="ECO:0000259" key="6">
    <source>
        <dbReference type="Pfam" id="PF01642"/>
    </source>
</evidence>
<keyword evidence="3" id="KW-0846">Cobalamin</keyword>
<reference evidence="7" key="1">
    <citation type="submission" date="2013-07" db="EMBL/GenBank/DDBJ databases">
        <authorList>
            <person name="McIlroy S."/>
        </authorList>
    </citation>
    <scope>NUCLEOTIDE SEQUENCE [LARGE SCALE GENOMIC DNA]</scope>
    <source>
        <strain evidence="7">Run_A_D11</strain>
    </source>
</reference>
<dbReference type="InterPro" id="IPR006099">
    <property type="entry name" value="MeMalonylCoA_mutase_a/b_cat"/>
</dbReference>
<comment type="cofactor">
    <cofactor evidence="1">
        <name>adenosylcob(III)alamin</name>
        <dbReference type="ChEBI" id="CHEBI:18408"/>
    </cofactor>
</comment>
<dbReference type="GO" id="GO:0031419">
    <property type="term" value="F:cobalamin binding"/>
    <property type="evidence" value="ECO:0007669"/>
    <property type="project" value="UniProtKB-KW"/>
</dbReference>
<keyword evidence="4 7" id="KW-0413">Isomerase</keyword>
<keyword evidence="5" id="KW-0170">Cobalt</keyword>
<dbReference type="Gene3D" id="3.20.20.240">
    <property type="entry name" value="Methylmalonyl-CoA mutase"/>
    <property type="match status" value="1"/>
</dbReference>
<evidence type="ECO:0000256" key="1">
    <source>
        <dbReference type="ARBA" id="ARBA00001922"/>
    </source>
</evidence>
<dbReference type="GO" id="GO:0005737">
    <property type="term" value="C:cytoplasm"/>
    <property type="evidence" value="ECO:0007669"/>
    <property type="project" value="TreeGrafter"/>
</dbReference>
<keyword evidence="8" id="KW-1185">Reference proteome</keyword>
<protein>
    <submittedName>
        <fullName evidence="7">Methylmalonyl-CoA mutase, large subunit</fullName>
        <ecNumber evidence="7">5.4.99.2</ecNumber>
    </submittedName>
</protein>
<evidence type="ECO:0000256" key="3">
    <source>
        <dbReference type="ARBA" id="ARBA00022628"/>
    </source>
</evidence>
<dbReference type="SUPFAM" id="SSF52242">
    <property type="entry name" value="Cobalamin (vitamin B12)-binding domain"/>
    <property type="match status" value="1"/>
</dbReference>
<dbReference type="GO" id="GO:0004494">
    <property type="term" value="F:methylmalonyl-CoA mutase activity"/>
    <property type="evidence" value="ECO:0007669"/>
    <property type="project" value="UniProtKB-EC"/>
</dbReference>
<name>W6MEF6_9GAMM</name>
<dbReference type="EC" id="5.4.99.2" evidence="7"/>
<reference evidence="7" key="2">
    <citation type="submission" date="2014-03" db="EMBL/GenBank/DDBJ databases">
        <title>Candidatus Competibacter-lineage genomes retrieved from metagenomes reveal functional metabolic diversity.</title>
        <authorList>
            <person name="McIlroy S.J."/>
            <person name="Albertsen M."/>
            <person name="Andresen E.K."/>
            <person name="Saunders A.M."/>
            <person name="Kristiansen R."/>
            <person name="Stokholm-Bjerregaard M."/>
            <person name="Nielsen K.L."/>
            <person name="Nielsen P.H."/>
        </authorList>
    </citation>
    <scope>NUCLEOTIDE SEQUENCE</scope>
    <source>
        <strain evidence="7">Run_A_D11</strain>
    </source>
</reference>
<comment type="caution">
    <text evidence="7">The sequence shown here is derived from an EMBL/GenBank/DDBJ whole genome shotgun (WGS) entry which is preliminary data.</text>
</comment>
<dbReference type="Gene3D" id="3.40.50.280">
    <property type="entry name" value="Cobalamin-binding domain"/>
    <property type="match status" value="1"/>
</dbReference>
<dbReference type="InterPro" id="IPR036724">
    <property type="entry name" value="Cobalamin-bd_sf"/>
</dbReference>
<evidence type="ECO:0000256" key="2">
    <source>
        <dbReference type="ARBA" id="ARBA00008465"/>
    </source>
</evidence>
<dbReference type="CDD" id="cd03677">
    <property type="entry name" value="MM_CoA_mutase_beta"/>
    <property type="match status" value="1"/>
</dbReference>
<evidence type="ECO:0000256" key="5">
    <source>
        <dbReference type="ARBA" id="ARBA00023285"/>
    </source>
</evidence>
<evidence type="ECO:0000256" key="4">
    <source>
        <dbReference type="ARBA" id="ARBA00023235"/>
    </source>
</evidence>
<accession>W6MEF6</accession>
<dbReference type="EMBL" id="CBTJ020000111">
    <property type="protein sequence ID" value="CDI04528.1"/>
    <property type="molecule type" value="Genomic_DNA"/>
</dbReference>
<proteinExistence type="inferred from homology"/>
<feature type="domain" description="Methylmalonyl-CoA mutase alpha/beta chain catalytic" evidence="6">
    <location>
        <begin position="44"/>
        <end position="548"/>
    </location>
</feature>
<dbReference type="NCBIfam" id="TIGR00641">
    <property type="entry name" value="acid_CoA_mut_N"/>
    <property type="match status" value="1"/>
</dbReference>
<dbReference type="GO" id="GO:0046872">
    <property type="term" value="F:metal ion binding"/>
    <property type="evidence" value="ECO:0007669"/>
    <property type="project" value="InterPro"/>
</dbReference>
<dbReference type="RefSeq" id="WP_048676773.1">
    <property type="nucleotide sequence ID" value="NZ_CBTJ020000111.1"/>
</dbReference>
<dbReference type="SUPFAM" id="SSF51703">
    <property type="entry name" value="Cobalamin (vitamin B12)-dependent enzymes"/>
    <property type="match status" value="1"/>
</dbReference>